<dbReference type="Proteomes" id="UP001153555">
    <property type="component" value="Unassembled WGS sequence"/>
</dbReference>
<accession>A0A9N7RBB7</accession>
<organism evidence="1 2">
    <name type="scientific">Striga hermonthica</name>
    <name type="common">Purple witchweed</name>
    <name type="synonym">Buchnera hermonthica</name>
    <dbReference type="NCBI Taxonomy" id="68872"/>
    <lineage>
        <taxon>Eukaryota</taxon>
        <taxon>Viridiplantae</taxon>
        <taxon>Streptophyta</taxon>
        <taxon>Embryophyta</taxon>
        <taxon>Tracheophyta</taxon>
        <taxon>Spermatophyta</taxon>
        <taxon>Magnoliopsida</taxon>
        <taxon>eudicotyledons</taxon>
        <taxon>Gunneridae</taxon>
        <taxon>Pentapetalae</taxon>
        <taxon>asterids</taxon>
        <taxon>lamiids</taxon>
        <taxon>Lamiales</taxon>
        <taxon>Orobanchaceae</taxon>
        <taxon>Buchnereae</taxon>
        <taxon>Striga</taxon>
    </lineage>
</organism>
<protein>
    <submittedName>
        <fullName evidence="1">Uncharacterized protein</fullName>
    </submittedName>
</protein>
<proteinExistence type="predicted"/>
<reference evidence="1" key="1">
    <citation type="submission" date="2019-12" db="EMBL/GenBank/DDBJ databases">
        <authorList>
            <person name="Scholes J."/>
        </authorList>
    </citation>
    <scope>NUCLEOTIDE SEQUENCE</scope>
</reference>
<evidence type="ECO:0000313" key="1">
    <source>
        <dbReference type="EMBL" id="CAA0822154.1"/>
    </source>
</evidence>
<dbReference type="PANTHER" id="PTHR31509">
    <property type="entry name" value="BPS1-LIKE PROTEIN"/>
    <property type="match status" value="1"/>
</dbReference>
<dbReference type="EMBL" id="CACSLK010022181">
    <property type="protein sequence ID" value="CAA0822154.1"/>
    <property type="molecule type" value="Genomic_DNA"/>
</dbReference>
<dbReference type="AlphaFoldDB" id="A0A9N7RBB7"/>
<keyword evidence="2" id="KW-1185">Reference proteome</keyword>
<dbReference type="OrthoDB" id="985898at2759"/>
<comment type="caution">
    <text evidence="1">The sequence shown here is derived from an EMBL/GenBank/DDBJ whole genome shotgun (WGS) entry which is preliminary data.</text>
</comment>
<evidence type="ECO:0000313" key="2">
    <source>
        <dbReference type="Proteomes" id="UP001153555"/>
    </source>
</evidence>
<name>A0A9N7RBB7_STRHE</name>
<sequence length="278" mass="30849">MTLLSHNLSRPFKFPSNLKQPLHHALSASLLDFRSKISDFISKIEFGPDRAGLGKCFDLINTANSAFAKMAAQIDHPMSKWSEKLTERYLSYTLTLLGLLNSVSSSLSHLNRVKMSNACGCLKKIEKEEVGPSFKPERAMGAEDSPGSDKDRLLLDGLSVLEKMELLAMGFVLSGLCSDTKAYMKLRSYVGGFEDSLIKELDSRFCKEVMGRLDEVKDVNIAVDRLLEVKCIDGVEELKLRLEVLAGFIQGIEKQANALFSNVLGVRNKLIDNIRLTG</sequence>
<gene>
    <name evidence="1" type="ORF">SHERM_19710</name>
</gene>